<organism evidence="2 3">
    <name type="scientific">Halanaerobium congolense</name>
    <dbReference type="NCBI Taxonomy" id="54121"/>
    <lineage>
        <taxon>Bacteria</taxon>
        <taxon>Bacillati</taxon>
        <taxon>Bacillota</taxon>
        <taxon>Clostridia</taxon>
        <taxon>Halanaerobiales</taxon>
        <taxon>Halanaerobiaceae</taxon>
        <taxon>Halanaerobium</taxon>
    </lineage>
</organism>
<dbReference type="Pfam" id="PF13181">
    <property type="entry name" value="TPR_8"/>
    <property type="match status" value="1"/>
</dbReference>
<dbReference type="InterPro" id="IPR019734">
    <property type="entry name" value="TPR_rpt"/>
</dbReference>
<reference evidence="2 3" key="1">
    <citation type="submission" date="2016-10" db="EMBL/GenBank/DDBJ databases">
        <authorList>
            <person name="Varghese N."/>
            <person name="Submissions S."/>
        </authorList>
    </citation>
    <scope>NUCLEOTIDE SEQUENCE [LARGE SCALE GENOMIC DNA]</scope>
    <source>
        <strain evidence="2 3">WG10</strain>
    </source>
</reference>
<name>A0A1G6NI92_9FIRM</name>
<protein>
    <submittedName>
        <fullName evidence="2">Tetratricopeptide repeat-containing protein</fullName>
    </submittedName>
</protein>
<dbReference type="Gene3D" id="1.25.40.10">
    <property type="entry name" value="Tetratricopeptide repeat domain"/>
    <property type="match status" value="2"/>
</dbReference>
<dbReference type="PROSITE" id="PS50005">
    <property type="entry name" value="TPR"/>
    <property type="match status" value="1"/>
</dbReference>
<dbReference type="RefSeq" id="WP_149796798.1">
    <property type="nucleotide sequence ID" value="NZ_FMYT01000011.1"/>
</dbReference>
<evidence type="ECO:0000256" key="1">
    <source>
        <dbReference type="PROSITE-ProRule" id="PRU00339"/>
    </source>
</evidence>
<feature type="repeat" description="TPR" evidence="1">
    <location>
        <begin position="83"/>
        <end position="116"/>
    </location>
</feature>
<evidence type="ECO:0000313" key="3">
    <source>
        <dbReference type="Proteomes" id="UP000324896"/>
    </source>
</evidence>
<dbReference type="SUPFAM" id="SSF48452">
    <property type="entry name" value="TPR-like"/>
    <property type="match status" value="1"/>
</dbReference>
<dbReference type="AlphaFoldDB" id="A0A1G6NI92"/>
<dbReference type="InterPro" id="IPR011990">
    <property type="entry name" value="TPR-like_helical_dom_sf"/>
</dbReference>
<dbReference type="SMART" id="SM00028">
    <property type="entry name" value="TPR"/>
    <property type="match status" value="4"/>
</dbReference>
<dbReference type="Pfam" id="PF14559">
    <property type="entry name" value="TPR_19"/>
    <property type="match status" value="1"/>
</dbReference>
<dbReference type="EMBL" id="FMYT01000011">
    <property type="protein sequence ID" value="SDC67690.1"/>
    <property type="molecule type" value="Genomic_DNA"/>
</dbReference>
<dbReference type="Proteomes" id="UP000324896">
    <property type="component" value="Unassembled WGS sequence"/>
</dbReference>
<proteinExistence type="predicted"/>
<accession>A0A1G6NI92</accession>
<gene>
    <name evidence="2" type="ORF">SAMN04488597_11191</name>
</gene>
<sequence>MFAKIKSFIQKFKDNKRFRDASKKIDEGYFKEAEKILIEIKNSPYVEKEMLFFNLAGALIGQDKLKEGEKYLHKAVEAEAEQDYIWATLAEVNILQRKWDEAEKAINKAIELEPDKSFYEIKKEVICGSDELKEDYLKHFALLKEAIEEQKNENWKKSVEILREAVEHYDRTGYVYNQIGAIYNNNLGNKELAAQFFKKAIEKEPDNKVFQKNLKHVLK</sequence>
<evidence type="ECO:0000313" key="2">
    <source>
        <dbReference type="EMBL" id="SDC67690.1"/>
    </source>
</evidence>
<keyword evidence="1" id="KW-0802">TPR repeat</keyword>